<evidence type="ECO:0000256" key="6">
    <source>
        <dbReference type="ARBA" id="ARBA00022679"/>
    </source>
</evidence>
<comment type="catalytic activity">
    <reaction evidence="16 17">
        <text>DNA(n) + a 2'-deoxyribonucleoside 5'-triphosphate = DNA(n+1) + diphosphate</text>
        <dbReference type="Rhea" id="RHEA:22508"/>
        <dbReference type="Rhea" id="RHEA-COMP:17339"/>
        <dbReference type="Rhea" id="RHEA-COMP:17340"/>
        <dbReference type="ChEBI" id="CHEBI:33019"/>
        <dbReference type="ChEBI" id="CHEBI:61560"/>
        <dbReference type="ChEBI" id="CHEBI:173112"/>
        <dbReference type="EC" id="2.7.7.7"/>
    </reaction>
</comment>
<dbReference type="EC" id="2.7.7.7" evidence="17"/>
<keyword evidence="12 17" id="KW-0239">DNA-directed DNA polymerase</keyword>
<dbReference type="InterPro" id="IPR043502">
    <property type="entry name" value="DNA/RNA_pol_sf"/>
</dbReference>
<dbReference type="GO" id="GO:0003887">
    <property type="term" value="F:DNA-directed DNA polymerase activity"/>
    <property type="evidence" value="ECO:0007669"/>
    <property type="project" value="UniProtKB-UniRule"/>
</dbReference>
<comment type="caution">
    <text evidence="19">The sequence shown here is derived from an EMBL/GenBank/DDBJ whole genome shotgun (WGS) entry which is preliminary data.</text>
</comment>
<comment type="cofactor">
    <cofactor evidence="17">
        <name>Mg(2+)</name>
        <dbReference type="ChEBI" id="CHEBI:18420"/>
    </cofactor>
    <text evidence="17">Binds 2 magnesium ions per subunit.</text>
</comment>
<dbReference type="Pfam" id="PF11799">
    <property type="entry name" value="IMS_C"/>
    <property type="match status" value="1"/>
</dbReference>
<organism evidence="19 20">
    <name type="scientific">Jiella pacifica</name>
    <dbReference type="NCBI Taxonomy" id="2696469"/>
    <lineage>
        <taxon>Bacteria</taxon>
        <taxon>Pseudomonadati</taxon>
        <taxon>Pseudomonadota</taxon>
        <taxon>Alphaproteobacteria</taxon>
        <taxon>Hyphomicrobiales</taxon>
        <taxon>Aurantimonadaceae</taxon>
        <taxon>Jiella</taxon>
    </lineage>
</organism>
<dbReference type="Gene3D" id="1.10.150.20">
    <property type="entry name" value="5' to 3' exonuclease, C-terminal subdomain"/>
    <property type="match status" value="1"/>
</dbReference>
<dbReference type="FunFam" id="3.30.1490.100:FF:000004">
    <property type="entry name" value="DNA polymerase IV"/>
    <property type="match status" value="1"/>
</dbReference>
<evidence type="ECO:0000256" key="8">
    <source>
        <dbReference type="ARBA" id="ARBA00022705"/>
    </source>
</evidence>
<dbReference type="Gene3D" id="3.40.1170.60">
    <property type="match status" value="1"/>
</dbReference>
<evidence type="ECO:0000256" key="5">
    <source>
        <dbReference type="ARBA" id="ARBA00022490"/>
    </source>
</evidence>
<dbReference type="GO" id="GO:0000287">
    <property type="term" value="F:magnesium ion binding"/>
    <property type="evidence" value="ECO:0007669"/>
    <property type="project" value="UniProtKB-UniRule"/>
</dbReference>
<dbReference type="FunFam" id="1.10.150.20:FF:000019">
    <property type="entry name" value="DNA polymerase IV"/>
    <property type="match status" value="1"/>
</dbReference>
<dbReference type="GO" id="GO:0006261">
    <property type="term" value="P:DNA-templated DNA replication"/>
    <property type="evidence" value="ECO:0007669"/>
    <property type="project" value="UniProtKB-UniRule"/>
</dbReference>
<evidence type="ECO:0000256" key="1">
    <source>
        <dbReference type="ARBA" id="ARBA00004496"/>
    </source>
</evidence>
<dbReference type="PANTHER" id="PTHR11076:SF33">
    <property type="entry name" value="DNA POLYMERASE KAPPA"/>
    <property type="match status" value="1"/>
</dbReference>
<dbReference type="NCBIfam" id="NF002677">
    <property type="entry name" value="PRK02406.1"/>
    <property type="match status" value="1"/>
</dbReference>
<reference evidence="19 20" key="1">
    <citation type="submission" date="2020-01" db="EMBL/GenBank/DDBJ databases">
        <title>Jiella pacifica sp. nov.</title>
        <authorList>
            <person name="Xue Z."/>
            <person name="Zhu S."/>
            <person name="Chen J."/>
            <person name="Yang J."/>
        </authorList>
    </citation>
    <scope>NUCLEOTIDE SEQUENCE [LARGE SCALE GENOMIC DNA]</scope>
    <source>
        <strain evidence="19 20">40Bstr34</strain>
    </source>
</reference>
<keyword evidence="20" id="KW-1185">Reference proteome</keyword>
<accession>A0A6N9SYY4</accession>
<keyword evidence="7 17" id="KW-0548">Nucleotidyltransferase</keyword>
<evidence type="ECO:0000256" key="14">
    <source>
        <dbReference type="ARBA" id="ARBA00023204"/>
    </source>
</evidence>
<dbReference type="PROSITE" id="PS50173">
    <property type="entry name" value="UMUC"/>
    <property type="match status" value="1"/>
</dbReference>
<dbReference type="InterPro" id="IPR017961">
    <property type="entry name" value="DNA_pol_Y-fam_little_finger"/>
</dbReference>
<keyword evidence="9 17" id="KW-0479">Metal-binding</keyword>
<evidence type="ECO:0000256" key="4">
    <source>
        <dbReference type="ARBA" id="ARBA00022457"/>
    </source>
</evidence>
<dbReference type="AlphaFoldDB" id="A0A6N9SYY4"/>
<dbReference type="InterPro" id="IPR050116">
    <property type="entry name" value="DNA_polymerase-Y"/>
</dbReference>
<dbReference type="FunFam" id="3.40.1170.60:FF:000001">
    <property type="entry name" value="DNA polymerase IV"/>
    <property type="match status" value="1"/>
</dbReference>
<keyword evidence="8 17" id="KW-0235">DNA replication</keyword>
<dbReference type="GO" id="GO:0005829">
    <property type="term" value="C:cytosol"/>
    <property type="evidence" value="ECO:0007669"/>
    <property type="project" value="TreeGrafter"/>
</dbReference>
<dbReference type="Pfam" id="PF00817">
    <property type="entry name" value="IMS"/>
    <property type="match status" value="1"/>
</dbReference>
<evidence type="ECO:0000256" key="10">
    <source>
        <dbReference type="ARBA" id="ARBA00022763"/>
    </source>
</evidence>
<dbReference type="GO" id="GO:0009432">
    <property type="term" value="P:SOS response"/>
    <property type="evidence" value="ECO:0007669"/>
    <property type="project" value="UniProtKB-ARBA"/>
</dbReference>
<dbReference type="Pfam" id="PF11798">
    <property type="entry name" value="IMS_HHH"/>
    <property type="match status" value="1"/>
</dbReference>
<keyword evidence="10 17" id="KW-0227">DNA damage</keyword>
<name>A0A6N9SYY4_9HYPH</name>
<evidence type="ECO:0000256" key="17">
    <source>
        <dbReference type="HAMAP-Rule" id="MF_01113"/>
    </source>
</evidence>
<keyword evidence="14 17" id="KW-0234">DNA repair</keyword>
<comment type="function">
    <text evidence="15 17">Poorly processive, error-prone DNA polymerase involved in untargeted mutagenesis. Copies undamaged DNA at stalled replication forks, which arise in vivo from mismatched or misaligned primer ends. These misaligned primers can be extended by PolIV. Exhibits no 3'-5' exonuclease (proofreading) activity. May be involved in translesional synthesis, in conjunction with the beta clamp from PolIII.</text>
</comment>
<dbReference type="InterPro" id="IPR024728">
    <property type="entry name" value="PolY_HhH_motif"/>
</dbReference>
<dbReference type="GO" id="GO:0003684">
    <property type="term" value="F:damaged DNA binding"/>
    <property type="evidence" value="ECO:0007669"/>
    <property type="project" value="InterPro"/>
</dbReference>
<evidence type="ECO:0000256" key="12">
    <source>
        <dbReference type="ARBA" id="ARBA00022932"/>
    </source>
</evidence>
<feature type="site" description="Substrate discrimination" evidence="17">
    <location>
        <position position="37"/>
    </location>
</feature>
<dbReference type="GO" id="GO:0042276">
    <property type="term" value="P:error-prone translesion synthesis"/>
    <property type="evidence" value="ECO:0007669"/>
    <property type="project" value="TreeGrafter"/>
</dbReference>
<dbReference type="Proteomes" id="UP000469011">
    <property type="component" value="Unassembled WGS sequence"/>
</dbReference>
<keyword evidence="4 17" id="KW-0515">Mutator protein</keyword>
<dbReference type="Gene3D" id="3.30.1490.100">
    <property type="entry name" value="DNA polymerase, Y-family, little finger domain"/>
    <property type="match status" value="1"/>
</dbReference>
<comment type="similarity">
    <text evidence="2 17">Belongs to the DNA polymerase type-Y family.</text>
</comment>
<dbReference type="PANTHER" id="PTHR11076">
    <property type="entry name" value="DNA REPAIR POLYMERASE UMUC / TRANSFERASE FAMILY MEMBER"/>
    <property type="match status" value="1"/>
</dbReference>
<feature type="domain" description="UmuC" evidence="18">
    <location>
        <begin position="28"/>
        <end position="208"/>
    </location>
</feature>
<protein>
    <recommendedName>
        <fullName evidence="17">DNA polymerase IV</fullName>
        <shortName evidence="17">Pol IV</shortName>
        <ecNumber evidence="17">2.7.7.7</ecNumber>
    </recommendedName>
</protein>
<gene>
    <name evidence="17 19" type="primary">dinB</name>
    <name evidence="19" type="ORF">GTK09_06270</name>
</gene>
<evidence type="ECO:0000256" key="16">
    <source>
        <dbReference type="ARBA" id="ARBA00049244"/>
    </source>
</evidence>
<keyword evidence="6 17" id="KW-0808">Transferase</keyword>
<dbReference type="EMBL" id="JAAAMG010000004">
    <property type="protein sequence ID" value="NDW04031.1"/>
    <property type="molecule type" value="Genomic_DNA"/>
</dbReference>
<dbReference type="SUPFAM" id="SSF100879">
    <property type="entry name" value="Lesion bypass DNA polymerase (Y-family), little finger domain"/>
    <property type="match status" value="1"/>
</dbReference>
<dbReference type="InterPro" id="IPR043128">
    <property type="entry name" value="Rev_trsase/Diguanyl_cyclase"/>
</dbReference>
<evidence type="ECO:0000256" key="15">
    <source>
        <dbReference type="ARBA" id="ARBA00025589"/>
    </source>
</evidence>
<evidence type="ECO:0000259" key="18">
    <source>
        <dbReference type="PROSITE" id="PS50173"/>
    </source>
</evidence>
<dbReference type="GO" id="GO:0006281">
    <property type="term" value="P:DNA repair"/>
    <property type="evidence" value="ECO:0007669"/>
    <property type="project" value="UniProtKB-UniRule"/>
</dbReference>
<evidence type="ECO:0000256" key="11">
    <source>
        <dbReference type="ARBA" id="ARBA00022842"/>
    </source>
</evidence>
<dbReference type="InterPro" id="IPR001126">
    <property type="entry name" value="UmuC"/>
</dbReference>
<evidence type="ECO:0000313" key="19">
    <source>
        <dbReference type="EMBL" id="NDW04031.1"/>
    </source>
</evidence>
<dbReference type="Gene3D" id="3.30.70.270">
    <property type="match status" value="1"/>
</dbReference>
<dbReference type="SUPFAM" id="SSF56672">
    <property type="entry name" value="DNA/RNA polymerases"/>
    <property type="match status" value="1"/>
</dbReference>
<evidence type="ECO:0000256" key="2">
    <source>
        <dbReference type="ARBA" id="ARBA00010945"/>
    </source>
</evidence>
<evidence type="ECO:0000313" key="20">
    <source>
        <dbReference type="Proteomes" id="UP000469011"/>
    </source>
</evidence>
<feature type="binding site" evidence="17">
    <location>
        <position position="126"/>
    </location>
    <ligand>
        <name>Mg(2+)</name>
        <dbReference type="ChEBI" id="CHEBI:18420"/>
    </ligand>
</feature>
<dbReference type="CDD" id="cd03586">
    <property type="entry name" value="PolY_Pol_IV_kappa"/>
    <property type="match status" value="1"/>
</dbReference>
<evidence type="ECO:0000256" key="13">
    <source>
        <dbReference type="ARBA" id="ARBA00023125"/>
    </source>
</evidence>
<dbReference type="InterPro" id="IPR022880">
    <property type="entry name" value="DNApol_IV"/>
</dbReference>
<dbReference type="InterPro" id="IPR036775">
    <property type="entry name" value="DNA_pol_Y-fam_lit_finger_sf"/>
</dbReference>
<comment type="subcellular location">
    <subcellularLocation>
        <location evidence="1 17">Cytoplasm</location>
    </subcellularLocation>
</comment>
<evidence type="ECO:0000256" key="9">
    <source>
        <dbReference type="ARBA" id="ARBA00022723"/>
    </source>
</evidence>
<keyword evidence="5 17" id="KW-0963">Cytoplasm</keyword>
<sequence>MTASAGREHGEATADVMQASACPRPRKIIHVDMDAFYASVEQRDDPALRGKPVAVGGSAERGVVAAASYEARAFGVRSAMPSVTAKRWCPDLIFVKPRFDVYKAVSAEIRAIFAEHTDLIEPLSLDEAYLDVTTNKQAISSATVIAEIIRRRIREATGLTASAGVSYNKFLAKLASDHRKPDGLFVVTPAEGESFVEHLPVGHFHGIGPATAAKMERLGIHTGADLKAQSLAFLREHFGKIGPYYFGISRGIDERPVRANRIRKSVGAENTFSADLHSQEAMREALGPIIDKVWRHCEKTGTRGRTVTLKVKYADFRQITRALSSPRPVTSRMSIEQAAFRLLGELPADPRGVRLLGVTLSGLTTEASMRTETVQFALPL</sequence>
<dbReference type="HAMAP" id="MF_01113">
    <property type="entry name" value="DNApol_IV"/>
    <property type="match status" value="1"/>
</dbReference>
<proteinExistence type="inferred from homology"/>
<evidence type="ECO:0000256" key="3">
    <source>
        <dbReference type="ARBA" id="ARBA00011245"/>
    </source>
</evidence>
<keyword evidence="11 17" id="KW-0460">Magnesium</keyword>
<comment type="subunit">
    <text evidence="3 17">Monomer.</text>
</comment>
<keyword evidence="13 17" id="KW-0238">DNA-binding</keyword>
<evidence type="ECO:0000256" key="7">
    <source>
        <dbReference type="ARBA" id="ARBA00022695"/>
    </source>
</evidence>
<feature type="active site" evidence="17">
    <location>
        <position position="127"/>
    </location>
</feature>
<feature type="binding site" evidence="17">
    <location>
        <position position="32"/>
    </location>
    <ligand>
        <name>Mg(2+)</name>
        <dbReference type="ChEBI" id="CHEBI:18420"/>
    </ligand>
</feature>